<evidence type="ECO:0000256" key="1">
    <source>
        <dbReference type="ARBA" id="ARBA00006484"/>
    </source>
</evidence>
<dbReference type="AlphaFoldDB" id="A0A8K0SMS6"/>
<dbReference type="EMBL" id="JAGPNK010000010">
    <property type="protein sequence ID" value="KAH7312569.1"/>
    <property type="molecule type" value="Genomic_DNA"/>
</dbReference>
<accession>A0A8K0SMS6</accession>
<evidence type="ECO:0000256" key="2">
    <source>
        <dbReference type="ARBA" id="ARBA00022857"/>
    </source>
</evidence>
<protein>
    <submittedName>
        <fullName evidence="3">Short-chain dehydrogenase-like protein</fullName>
    </submittedName>
</protein>
<dbReference type="InterPro" id="IPR036291">
    <property type="entry name" value="NAD(P)-bd_dom_sf"/>
</dbReference>
<dbReference type="Proteomes" id="UP000813444">
    <property type="component" value="Unassembled WGS sequence"/>
</dbReference>
<evidence type="ECO:0000313" key="3">
    <source>
        <dbReference type="EMBL" id="KAH7312569.1"/>
    </source>
</evidence>
<dbReference type="PANTHER" id="PTHR43544">
    <property type="entry name" value="SHORT-CHAIN DEHYDROGENASE/REDUCTASE"/>
    <property type="match status" value="1"/>
</dbReference>
<evidence type="ECO:0000313" key="4">
    <source>
        <dbReference type="Proteomes" id="UP000813444"/>
    </source>
</evidence>
<dbReference type="Pfam" id="PF13561">
    <property type="entry name" value="adh_short_C2"/>
    <property type="match status" value="1"/>
</dbReference>
<reference evidence="3" key="1">
    <citation type="journal article" date="2021" name="Nat. Commun.">
        <title>Genetic determinants of endophytism in the Arabidopsis root mycobiome.</title>
        <authorList>
            <person name="Mesny F."/>
            <person name="Miyauchi S."/>
            <person name="Thiergart T."/>
            <person name="Pickel B."/>
            <person name="Atanasova L."/>
            <person name="Karlsson M."/>
            <person name="Huettel B."/>
            <person name="Barry K.W."/>
            <person name="Haridas S."/>
            <person name="Chen C."/>
            <person name="Bauer D."/>
            <person name="Andreopoulos W."/>
            <person name="Pangilinan J."/>
            <person name="LaButti K."/>
            <person name="Riley R."/>
            <person name="Lipzen A."/>
            <person name="Clum A."/>
            <person name="Drula E."/>
            <person name="Henrissat B."/>
            <person name="Kohler A."/>
            <person name="Grigoriev I.V."/>
            <person name="Martin F.M."/>
            <person name="Hacquard S."/>
        </authorList>
    </citation>
    <scope>NUCLEOTIDE SEQUENCE</scope>
    <source>
        <strain evidence="3">MPI-CAGE-CH-0235</strain>
    </source>
</reference>
<comment type="caution">
    <text evidence="3">The sequence shown here is derived from an EMBL/GenBank/DDBJ whole genome shotgun (WGS) entry which is preliminary data.</text>
</comment>
<keyword evidence="2" id="KW-0521">NADP</keyword>
<dbReference type="OrthoDB" id="5296at2759"/>
<name>A0A8K0SMS6_9HYPO</name>
<dbReference type="InterPro" id="IPR002347">
    <property type="entry name" value="SDR_fam"/>
</dbReference>
<dbReference type="InterPro" id="IPR051468">
    <property type="entry name" value="Fungal_SecMetab_SDRs"/>
</dbReference>
<dbReference type="Gene3D" id="3.40.50.720">
    <property type="entry name" value="NAD(P)-binding Rossmann-like Domain"/>
    <property type="match status" value="1"/>
</dbReference>
<dbReference type="SUPFAM" id="SSF51735">
    <property type="entry name" value="NAD(P)-binding Rossmann-fold domains"/>
    <property type="match status" value="1"/>
</dbReference>
<dbReference type="InterPro" id="IPR020904">
    <property type="entry name" value="Sc_DH/Rdtase_CS"/>
</dbReference>
<proteinExistence type="inferred from homology"/>
<comment type="similarity">
    <text evidence="1">Belongs to the short-chain dehydrogenases/reductases (SDR) family.</text>
</comment>
<gene>
    <name evidence="3" type="ORF">B0I35DRAFT_58982</name>
</gene>
<dbReference type="GO" id="GO:0005737">
    <property type="term" value="C:cytoplasm"/>
    <property type="evidence" value="ECO:0007669"/>
    <property type="project" value="TreeGrafter"/>
</dbReference>
<dbReference type="GO" id="GO:0016491">
    <property type="term" value="F:oxidoreductase activity"/>
    <property type="evidence" value="ECO:0007669"/>
    <property type="project" value="TreeGrafter"/>
</dbReference>
<dbReference type="PANTHER" id="PTHR43544:SF36">
    <property type="entry name" value="CHAIN OXIDOREDUCTASE (CSGA), PUTATIVE (AFU_ORTHOLOGUE AFUA_4G00910)-RELATED"/>
    <property type="match status" value="1"/>
</dbReference>
<sequence length="257" mass="26992">MASYFITGTSKPSGLGLGLVKELVSRPASDISIIFAVVRSDSEELNKVVASSQGRVQVVKADVTDAESVKKAAATVEESLGGRGLDVVINNVGAQPFTLNGIETMEVDVLESTFRTNVTSAHLVTSAMLPLLRKGSLKKVVNVSSTVGSIALAPGYSHVPVPAYTITKAALNMLTKQYALSLGKEGFTVISISPGWVKTELGGGSIADLEVNVSVKACLNIINKADKESNGQFLDVRVPGFENSPSPNKYLGGEVPW</sequence>
<dbReference type="PRINTS" id="PR00081">
    <property type="entry name" value="GDHRDH"/>
</dbReference>
<dbReference type="PRINTS" id="PR00080">
    <property type="entry name" value="SDRFAMILY"/>
</dbReference>
<dbReference type="PROSITE" id="PS00061">
    <property type="entry name" value="ADH_SHORT"/>
    <property type="match status" value="1"/>
</dbReference>
<organism evidence="3 4">
    <name type="scientific">Stachybotrys elegans</name>
    <dbReference type="NCBI Taxonomy" id="80388"/>
    <lineage>
        <taxon>Eukaryota</taxon>
        <taxon>Fungi</taxon>
        <taxon>Dikarya</taxon>
        <taxon>Ascomycota</taxon>
        <taxon>Pezizomycotina</taxon>
        <taxon>Sordariomycetes</taxon>
        <taxon>Hypocreomycetidae</taxon>
        <taxon>Hypocreales</taxon>
        <taxon>Stachybotryaceae</taxon>
        <taxon>Stachybotrys</taxon>
    </lineage>
</organism>
<keyword evidence="4" id="KW-1185">Reference proteome</keyword>
<dbReference type="CDD" id="cd05325">
    <property type="entry name" value="carb_red_sniffer_like_SDR_c"/>
    <property type="match status" value="1"/>
</dbReference>